<keyword evidence="9" id="KW-1185">Reference proteome</keyword>
<evidence type="ECO:0000256" key="2">
    <source>
        <dbReference type="ARBA" id="ARBA00022729"/>
    </source>
</evidence>
<evidence type="ECO:0000256" key="1">
    <source>
        <dbReference type="ARBA" id="ARBA00005791"/>
    </source>
</evidence>
<keyword evidence="4" id="KW-1015">Disulfide bond</keyword>
<accession>D0LY17</accession>
<dbReference type="GO" id="GO:0016491">
    <property type="term" value="F:oxidoreductase activity"/>
    <property type="evidence" value="ECO:0007669"/>
    <property type="project" value="UniProtKB-KW"/>
</dbReference>
<name>D0LY17_HALO1</name>
<dbReference type="STRING" id="502025.Hoch_1824"/>
<dbReference type="RefSeq" id="WP_012826980.1">
    <property type="nucleotide sequence ID" value="NC_013440.1"/>
</dbReference>
<dbReference type="PROSITE" id="PS51352">
    <property type="entry name" value="THIOREDOXIN_2"/>
    <property type="match status" value="1"/>
</dbReference>
<dbReference type="PANTHER" id="PTHR13887:SF14">
    <property type="entry name" value="DISULFIDE BOND FORMATION PROTEIN D"/>
    <property type="match status" value="1"/>
</dbReference>
<dbReference type="Gene3D" id="3.40.30.10">
    <property type="entry name" value="Glutaredoxin"/>
    <property type="match status" value="1"/>
</dbReference>
<keyword evidence="3" id="KW-0560">Oxidoreductase</keyword>
<dbReference type="InterPro" id="IPR012336">
    <property type="entry name" value="Thioredoxin-like_fold"/>
</dbReference>
<dbReference type="PANTHER" id="PTHR13887">
    <property type="entry name" value="GLUTATHIONE S-TRANSFERASE KAPPA"/>
    <property type="match status" value="1"/>
</dbReference>
<keyword evidence="2 6" id="KW-0732">Signal</keyword>
<feature type="domain" description="Thioredoxin" evidence="7">
    <location>
        <begin position="89"/>
        <end position="278"/>
    </location>
</feature>
<dbReference type="SUPFAM" id="SSF52833">
    <property type="entry name" value="Thioredoxin-like"/>
    <property type="match status" value="1"/>
</dbReference>
<dbReference type="PROSITE" id="PS51257">
    <property type="entry name" value="PROKAR_LIPOPROTEIN"/>
    <property type="match status" value="1"/>
</dbReference>
<evidence type="ECO:0000256" key="6">
    <source>
        <dbReference type="SAM" id="SignalP"/>
    </source>
</evidence>
<protein>
    <submittedName>
        <fullName evidence="8">DSBA oxidoreductase</fullName>
    </submittedName>
</protein>
<dbReference type="EMBL" id="CP001804">
    <property type="protein sequence ID" value="ACY14372.1"/>
    <property type="molecule type" value="Genomic_DNA"/>
</dbReference>
<dbReference type="AlphaFoldDB" id="D0LY17"/>
<organism evidence="8 9">
    <name type="scientific">Haliangium ochraceum (strain DSM 14365 / JCM 11303 / SMP-2)</name>
    <dbReference type="NCBI Taxonomy" id="502025"/>
    <lineage>
        <taxon>Bacteria</taxon>
        <taxon>Pseudomonadati</taxon>
        <taxon>Myxococcota</taxon>
        <taxon>Polyangia</taxon>
        <taxon>Haliangiales</taxon>
        <taxon>Kofleriaceae</taxon>
        <taxon>Haliangium</taxon>
    </lineage>
</organism>
<feature type="signal peptide" evidence="6">
    <location>
        <begin position="1"/>
        <end position="26"/>
    </location>
</feature>
<dbReference type="Pfam" id="PF13462">
    <property type="entry name" value="Thioredoxin_4"/>
    <property type="match status" value="1"/>
</dbReference>
<dbReference type="InterPro" id="IPR036249">
    <property type="entry name" value="Thioredoxin-like_sf"/>
</dbReference>
<evidence type="ECO:0000256" key="5">
    <source>
        <dbReference type="ARBA" id="ARBA00023284"/>
    </source>
</evidence>
<evidence type="ECO:0000313" key="9">
    <source>
        <dbReference type="Proteomes" id="UP000001880"/>
    </source>
</evidence>
<evidence type="ECO:0000256" key="4">
    <source>
        <dbReference type="ARBA" id="ARBA00023157"/>
    </source>
</evidence>
<dbReference type="KEGG" id="hoh:Hoch_1824"/>
<comment type="similarity">
    <text evidence="1">Belongs to the thioredoxin family. DsbA subfamily.</text>
</comment>
<proteinExistence type="inferred from homology"/>
<feature type="chain" id="PRO_5003010692" evidence="6">
    <location>
        <begin position="27"/>
        <end position="306"/>
    </location>
</feature>
<dbReference type="eggNOG" id="COG1651">
    <property type="taxonomic scope" value="Bacteria"/>
</dbReference>
<dbReference type="InterPro" id="IPR013766">
    <property type="entry name" value="Thioredoxin_domain"/>
</dbReference>
<gene>
    <name evidence="8" type="ordered locus">Hoch_1824</name>
</gene>
<keyword evidence="5" id="KW-0676">Redox-active center</keyword>
<evidence type="ECO:0000259" key="7">
    <source>
        <dbReference type="PROSITE" id="PS51352"/>
    </source>
</evidence>
<dbReference type="HOGENOM" id="CLU_000288_47_4_7"/>
<evidence type="ECO:0000256" key="3">
    <source>
        <dbReference type="ARBA" id="ARBA00023002"/>
    </source>
</evidence>
<sequence>MSCQRTPWKPLLAPLAALLMAGCATAPPPQAAAPANDAAHSDELARQAEQIEALTERVDRLEAANQQPDERELSLIEQQLQRIEDRLEAQPPRRAPARRPRPDPQLTYAVAVGDAPTWGPDNAKVTVVKAFEFACPFCERSRATMDQIREEYGKDVRIVYKHYIVHHGQATIPAQAACAAGLQGKWRTMEQLIWEKGFKAGRNLSQDNMLKQAKRAGLRMKKFRADMNGACKEIVQNDQQQMAKVGVVGTPGFFINGRFLAGAQPFPAFKALIDEELAKANERIAEGTQQSRYYETWVVERGKDSL</sequence>
<evidence type="ECO:0000313" key="8">
    <source>
        <dbReference type="EMBL" id="ACY14372.1"/>
    </source>
</evidence>
<dbReference type="Proteomes" id="UP000001880">
    <property type="component" value="Chromosome"/>
</dbReference>
<reference evidence="8 9" key="1">
    <citation type="journal article" date="2010" name="Stand. Genomic Sci.">
        <title>Complete genome sequence of Haliangium ochraceum type strain (SMP-2).</title>
        <authorList>
            <consortium name="US DOE Joint Genome Institute (JGI-PGF)"/>
            <person name="Ivanova N."/>
            <person name="Daum C."/>
            <person name="Lang E."/>
            <person name="Abt B."/>
            <person name="Kopitz M."/>
            <person name="Saunders E."/>
            <person name="Lapidus A."/>
            <person name="Lucas S."/>
            <person name="Glavina Del Rio T."/>
            <person name="Nolan M."/>
            <person name="Tice H."/>
            <person name="Copeland A."/>
            <person name="Cheng J.F."/>
            <person name="Chen F."/>
            <person name="Bruce D."/>
            <person name="Goodwin L."/>
            <person name="Pitluck S."/>
            <person name="Mavromatis K."/>
            <person name="Pati A."/>
            <person name="Mikhailova N."/>
            <person name="Chen A."/>
            <person name="Palaniappan K."/>
            <person name="Land M."/>
            <person name="Hauser L."/>
            <person name="Chang Y.J."/>
            <person name="Jeffries C.D."/>
            <person name="Detter J.C."/>
            <person name="Brettin T."/>
            <person name="Rohde M."/>
            <person name="Goker M."/>
            <person name="Bristow J."/>
            <person name="Markowitz V."/>
            <person name="Eisen J.A."/>
            <person name="Hugenholtz P."/>
            <person name="Kyrpides N.C."/>
            <person name="Klenk H.P."/>
        </authorList>
    </citation>
    <scope>NUCLEOTIDE SEQUENCE [LARGE SCALE GENOMIC DNA]</scope>
    <source>
        <strain evidence="9">DSM 14365 / CIP 107738 / JCM 11303 / AJ 13395 / SMP-2</strain>
    </source>
</reference>